<keyword evidence="3 6" id="KW-0812">Transmembrane</keyword>
<dbReference type="EMBL" id="VHLL01000002">
    <property type="protein sequence ID" value="MCT8336640.1"/>
    <property type="molecule type" value="Genomic_DNA"/>
</dbReference>
<dbReference type="AlphaFoldDB" id="A0A9E4ZLQ2"/>
<name>A0A9E4ZLQ2_9EURY</name>
<dbReference type="PANTHER" id="PTHR42718:SF9">
    <property type="entry name" value="MAJOR FACILITATOR SUPERFAMILY MULTIDRUG TRANSPORTER MFSC"/>
    <property type="match status" value="1"/>
</dbReference>
<evidence type="ECO:0000256" key="4">
    <source>
        <dbReference type="ARBA" id="ARBA00022989"/>
    </source>
</evidence>
<dbReference type="Proteomes" id="UP001065682">
    <property type="component" value="Unassembled WGS sequence"/>
</dbReference>
<comment type="subcellular location">
    <subcellularLocation>
        <location evidence="1">Membrane</location>
        <topology evidence="1">Multi-pass membrane protein</topology>
    </subcellularLocation>
</comment>
<dbReference type="GO" id="GO:0016020">
    <property type="term" value="C:membrane"/>
    <property type="evidence" value="ECO:0007669"/>
    <property type="project" value="UniProtKB-SubCell"/>
</dbReference>
<keyword evidence="2" id="KW-0813">Transport</keyword>
<dbReference type="GO" id="GO:0022857">
    <property type="term" value="F:transmembrane transporter activity"/>
    <property type="evidence" value="ECO:0007669"/>
    <property type="project" value="InterPro"/>
</dbReference>
<evidence type="ECO:0000256" key="1">
    <source>
        <dbReference type="ARBA" id="ARBA00004141"/>
    </source>
</evidence>
<protein>
    <submittedName>
        <fullName evidence="8">MFS transporter</fullName>
    </submittedName>
</protein>
<dbReference type="RefSeq" id="WP_261596706.1">
    <property type="nucleotide sequence ID" value="NZ_VHLL01000002.1"/>
</dbReference>
<evidence type="ECO:0000256" key="3">
    <source>
        <dbReference type="ARBA" id="ARBA00022692"/>
    </source>
</evidence>
<evidence type="ECO:0000313" key="8">
    <source>
        <dbReference type="EMBL" id="MCT8336640.1"/>
    </source>
</evidence>
<evidence type="ECO:0000256" key="6">
    <source>
        <dbReference type="SAM" id="Phobius"/>
    </source>
</evidence>
<reference evidence="8" key="1">
    <citation type="submission" date="2019-06" db="EMBL/GenBank/DDBJ databases">
        <title>Methanoculleus strain from Tamsui River, Taipei, Taiwan.</title>
        <authorList>
            <person name="You Y.-T."/>
            <person name="Chen S.-C."/>
            <person name="Lai S.-J."/>
            <person name="Lee Y.-C."/>
            <person name="Lai M.-C."/>
        </authorList>
    </citation>
    <scope>NUCLEOTIDE SEQUENCE</scope>
    <source>
        <strain evidence="8">Afa-1</strain>
    </source>
</reference>
<keyword evidence="5 6" id="KW-0472">Membrane</keyword>
<evidence type="ECO:0000256" key="5">
    <source>
        <dbReference type="ARBA" id="ARBA00023136"/>
    </source>
</evidence>
<dbReference type="PROSITE" id="PS50850">
    <property type="entry name" value="MFS"/>
    <property type="match status" value="1"/>
</dbReference>
<dbReference type="PANTHER" id="PTHR42718">
    <property type="entry name" value="MAJOR FACILITATOR SUPERFAMILY MULTIDRUG TRANSPORTER MFSC"/>
    <property type="match status" value="1"/>
</dbReference>
<proteinExistence type="predicted"/>
<dbReference type="InterPro" id="IPR020846">
    <property type="entry name" value="MFS_dom"/>
</dbReference>
<dbReference type="InterPro" id="IPR011701">
    <property type="entry name" value="MFS"/>
</dbReference>
<feature type="transmembrane region" description="Helical" evidence="6">
    <location>
        <begin position="153"/>
        <end position="173"/>
    </location>
</feature>
<keyword evidence="4 6" id="KW-1133">Transmembrane helix</keyword>
<evidence type="ECO:0000259" key="7">
    <source>
        <dbReference type="PROSITE" id="PS50850"/>
    </source>
</evidence>
<evidence type="ECO:0000313" key="9">
    <source>
        <dbReference type="Proteomes" id="UP001065682"/>
    </source>
</evidence>
<feature type="transmembrane region" description="Helical" evidence="6">
    <location>
        <begin position="123"/>
        <end position="147"/>
    </location>
</feature>
<comment type="caution">
    <text evidence="8">The sequence shown here is derived from an EMBL/GenBank/DDBJ whole genome shotgun (WGS) entry which is preliminary data.</text>
</comment>
<feature type="transmembrane region" description="Helical" evidence="6">
    <location>
        <begin position="97"/>
        <end position="116"/>
    </location>
</feature>
<keyword evidence="9" id="KW-1185">Reference proteome</keyword>
<evidence type="ECO:0000256" key="2">
    <source>
        <dbReference type="ARBA" id="ARBA00022448"/>
    </source>
</evidence>
<feature type="domain" description="Major facilitator superfamily (MFS) profile" evidence="7">
    <location>
        <begin position="1"/>
        <end position="180"/>
    </location>
</feature>
<sequence>MLPSCSAPLWGPGLEHRHPLPHHGLPAFRCGGQRGFLGPDDLPACRHRALDPVRAPRGRDGEKNIFVAGFALFTASSFFCGASPGFLWLILFRALQGIGGAMITATGPALLLVSLPEQVRGRALGYFSAANARGLAAGFGLGGVILHLLSWEWIFYLNVPVGICAVAIAYLVIPGMPVGV</sequence>
<dbReference type="SUPFAM" id="SSF103473">
    <property type="entry name" value="MFS general substrate transporter"/>
    <property type="match status" value="1"/>
</dbReference>
<gene>
    <name evidence="8" type="ORF">FKB36_03795</name>
</gene>
<dbReference type="Pfam" id="PF07690">
    <property type="entry name" value="MFS_1"/>
    <property type="match status" value="1"/>
</dbReference>
<organism evidence="8 9">
    <name type="scientific">Methanoculleus formosensis</name>
    <dbReference type="NCBI Taxonomy" id="2590886"/>
    <lineage>
        <taxon>Archaea</taxon>
        <taxon>Methanobacteriati</taxon>
        <taxon>Methanobacteriota</taxon>
        <taxon>Stenosarchaea group</taxon>
        <taxon>Methanomicrobia</taxon>
        <taxon>Methanomicrobiales</taxon>
        <taxon>Methanomicrobiaceae</taxon>
        <taxon>Methanoculleus</taxon>
    </lineage>
</organism>
<dbReference type="Gene3D" id="1.20.1720.10">
    <property type="entry name" value="Multidrug resistance protein D"/>
    <property type="match status" value="1"/>
</dbReference>
<dbReference type="InterPro" id="IPR036259">
    <property type="entry name" value="MFS_trans_sf"/>
</dbReference>
<feature type="transmembrane region" description="Helical" evidence="6">
    <location>
        <begin position="65"/>
        <end position="91"/>
    </location>
</feature>
<accession>A0A9E4ZLQ2</accession>